<dbReference type="GO" id="GO:0016791">
    <property type="term" value="F:phosphatase activity"/>
    <property type="evidence" value="ECO:0007669"/>
    <property type="project" value="TreeGrafter"/>
</dbReference>
<sequence length="238" mass="26048">MAPNSRIILTRHAQAEHNVNLDYTIPDAPLTPLGRKQASSLSTQINSTSPGLLSEVDLVVSSPLKRTLQTTYLGYKPTIDRLGGLGKVITLPQAQECNDFPCDTGSSAATLSADPEFQELNFENLPDDWTSKQGFWAADETALTERARWVRQWLRKRPEKCIILVAHGDVLRRITANERGPNGHGWKNAEARVFRFKDGEEEEECLLVEEGGDGVVAVAGGYAPGSSEIFVDEGVGKS</sequence>
<name>A0A0F4GMX9_9PEZI</name>
<reference evidence="1 2" key="1">
    <citation type="submission" date="2015-03" db="EMBL/GenBank/DDBJ databases">
        <title>RNA-seq based gene annotation and comparative genomics of four Zymoseptoria species reveal species-specific pathogenicity related genes and transposable element activity.</title>
        <authorList>
            <person name="Grandaubert J."/>
            <person name="Bhattacharyya A."/>
            <person name="Stukenbrock E.H."/>
        </authorList>
    </citation>
    <scope>NUCLEOTIDE SEQUENCE [LARGE SCALE GENOMIC DNA]</scope>
    <source>
        <strain evidence="1 2">Zb18110</strain>
    </source>
</reference>
<keyword evidence="2" id="KW-1185">Reference proteome</keyword>
<evidence type="ECO:0000313" key="2">
    <source>
        <dbReference type="Proteomes" id="UP000033647"/>
    </source>
</evidence>
<evidence type="ECO:0000313" key="1">
    <source>
        <dbReference type="EMBL" id="KJX98794.1"/>
    </source>
</evidence>
<gene>
    <name evidence="1" type="ORF">TI39_contig391g00003</name>
</gene>
<dbReference type="Pfam" id="PF00300">
    <property type="entry name" value="His_Phos_1"/>
    <property type="match status" value="1"/>
</dbReference>
<comment type="caution">
    <text evidence="1">The sequence shown here is derived from an EMBL/GenBank/DDBJ whole genome shotgun (WGS) entry which is preliminary data.</text>
</comment>
<dbReference type="OrthoDB" id="496981at2759"/>
<dbReference type="Gene3D" id="3.40.50.1240">
    <property type="entry name" value="Phosphoglycerate mutase-like"/>
    <property type="match status" value="1"/>
</dbReference>
<dbReference type="InterPro" id="IPR029033">
    <property type="entry name" value="His_PPase_superfam"/>
</dbReference>
<accession>A0A0F4GMX9</accession>
<organism evidence="1 2">
    <name type="scientific">Zymoseptoria brevis</name>
    <dbReference type="NCBI Taxonomy" id="1047168"/>
    <lineage>
        <taxon>Eukaryota</taxon>
        <taxon>Fungi</taxon>
        <taxon>Dikarya</taxon>
        <taxon>Ascomycota</taxon>
        <taxon>Pezizomycotina</taxon>
        <taxon>Dothideomycetes</taxon>
        <taxon>Dothideomycetidae</taxon>
        <taxon>Mycosphaerellales</taxon>
        <taxon>Mycosphaerellaceae</taxon>
        <taxon>Zymoseptoria</taxon>
    </lineage>
</organism>
<dbReference type="InterPro" id="IPR013078">
    <property type="entry name" value="His_Pase_superF_clade-1"/>
</dbReference>
<proteinExistence type="predicted"/>
<dbReference type="PANTHER" id="PTHR48100">
    <property type="entry name" value="BROAD-SPECIFICITY PHOSPHATASE YOR283W-RELATED"/>
    <property type="match status" value="1"/>
</dbReference>
<protein>
    <submittedName>
        <fullName evidence="1">Phosphoglycerate mutase family protein</fullName>
    </submittedName>
</protein>
<dbReference type="SMART" id="SM00855">
    <property type="entry name" value="PGAM"/>
    <property type="match status" value="1"/>
</dbReference>
<dbReference type="Proteomes" id="UP000033647">
    <property type="component" value="Unassembled WGS sequence"/>
</dbReference>
<dbReference type="PANTHER" id="PTHR48100:SF54">
    <property type="entry name" value="PHOSPHATASE SPAC5H10.03-RELATED"/>
    <property type="match status" value="1"/>
</dbReference>
<dbReference type="CDD" id="cd07067">
    <property type="entry name" value="HP_PGM_like"/>
    <property type="match status" value="1"/>
</dbReference>
<dbReference type="SUPFAM" id="SSF53254">
    <property type="entry name" value="Phosphoglycerate mutase-like"/>
    <property type="match status" value="1"/>
</dbReference>
<dbReference type="InterPro" id="IPR050275">
    <property type="entry name" value="PGM_Phosphatase"/>
</dbReference>
<dbReference type="GO" id="GO:0005737">
    <property type="term" value="C:cytoplasm"/>
    <property type="evidence" value="ECO:0007669"/>
    <property type="project" value="TreeGrafter"/>
</dbReference>
<dbReference type="AlphaFoldDB" id="A0A0F4GMX9"/>
<dbReference type="EMBL" id="LAFY01000383">
    <property type="protein sequence ID" value="KJX98794.1"/>
    <property type="molecule type" value="Genomic_DNA"/>
</dbReference>